<sequence length="162" mass="19015">MFNMFHFIIMVVYNMNYNILEVKEMPFTMKGYPEKWKEFEVIKRQKAIEIANAMLKEGYLEKDVVPIAAKKAKDWYRALSKEEIKALEEENFVQFHTATMEKTEVDSEYATTDNEEHIQEQSNQDKSYFDSESIGNQSGGVRQREPLMDGPHPKVVESFKDV</sequence>
<name>A0A0H2WXT2_STAAC</name>
<dbReference type="EMBL" id="CP000046">
    <property type="protein sequence ID" value="AAW37297.1"/>
    <property type="molecule type" value="Genomic_DNA"/>
</dbReference>
<feature type="compositionally biased region" description="Basic and acidic residues" evidence="1">
    <location>
        <begin position="142"/>
        <end position="162"/>
    </location>
</feature>
<evidence type="ECO:0000313" key="3">
    <source>
        <dbReference type="Proteomes" id="UP000000530"/>
    </source>
</evidence>
<proteinExistence type="predicted"/>
<dbReference type="AlphaFoldDB" id="A0A0H2WXT2"/>
<organism evidence="2 3">
    <name type="scientific">Staphylococcus aureus (strain COL)</name>
    <dbReference type="NCBI Taxonomy" id="93062"/>
    <lineage>
        <taxon>Bacteria</taxon>
        <taxon>Bacillati</taxon>
        <taxon>Bacillota</taxon>
        <taxon>Bacilli</taxon>
        <taxon>Bacillales</taxon>
        <taxon>Staphylococcaceae</taxon>
        <taxon>Staphylococcus</taxon>
    </lineage>
</organism>
<accession>A0A0H2WXT2</accession>
<evidence type="ECO:0000256" key="1">
    <source>
        <dbReference type="SAM" id="MobiDB-lite"/>
    </source>
</evidence>
<protein>
    <recommendedName>
        <fullName evidence="4">DUF2188 domain-containing protein</fullName>
    </recommendedName>
</protein>
<gene>
    <name evidence="2" type="ordered locus">SACOL2519</name>
</gene>
<reference evidence="2 3" key="1">
    <citation type="journal article" date="2005" name="J. Bacteriol.">
        <title>Insights on evolution of virulence and resistance from the complete genome analysis of an early methicillin-resistant Staphylococcus aureus strain and a biofilm-producing methicillin-resistant Staphylococcus epidermidis strain.</title>
        <authorList>
            <person name="Gill S.R."/>
            <person name="Fouts D.E."/>
            <person name="Archer G.L."/>
            <person name="Mongodin E.F."/>
            <person name="Deboy R.T."/>
            <person name="Ravel J."/>
            <person name="Paulsen I.T."/>
            <person name="Kolonay J.F."/>
            <person name="Brinkac L."/>
            <person name="Beanan M."/>
            <person name="Dodson R.J."/>
            <person name="Daugherty S.C."/>
            <person name="Madupu R."/>
            <person name="Angiuoli S.V."/>
            <person name="Durkin A.S."/>
            <person name="Haft D.H."/>
            <person name="Vamathevan J."/>
            <person name="Khouri H."/>
            <person name="Utterback T."/>
            <person name="Lee C."/>
            <person name="Dimitrov G."/>
            <person name="Jiang L."/>
            <person name="Qin H."/>
            <person name="Weidman J."/>
            <person name="Tran K."/>
            <person name="Kang K."/>
            <person name="Hance I.R."/>
            <person name="Nelson K.E."/>
            <person name="Fraser C.M."/>
        </authorList>
    </citation>
    <scope>NUCLEOTIDE SEQUENCE [LARGE SCALE GENOMIC DNA]</scope>
    <source>
        <strain evidence="2 3">COL</strain>
    </source>
</reference>
<evidence type="ECO:0000313" key="2">
    <source>
        <dbReference type="EMBL" id="AAW37297.1"/>
    </source>
</evidence>
<dbReference type="Proteomes" id="UP000000530">
    <property type="component" value="Chromosome"/>
</dbReference>
<dbReference type="HOGENOM" id="CLU_153922_0_0_9"/>
<evidence type="ECO:0008006" key="4">
    <source>
        <dbReference type="Google" id="ProtNLM"/>
    </source>
</evidence>
<dbReference type="KEGG" id="sac:SACOL2519"/>
<dbReference type="SMR" id="A0A0H2WXT2"/>
<feature type="region of interest" description="Disordered" evidence="1">
    <location>
        <begin position="104"/>
        <end position="162"/>
    </location>
</feature>